<dbReference type="Gene3D" id="1.10.30.50">
    <property type="match status" value="1"/>
</dbReference>
<accession>A0A7W2I2V6</accession>
<comment type="caution">
    <text evidence="2">The sequence shown here is derived from an EMBL/GenBank/DDBJ whole genome shotgun (WGS) entry which is preliminary data.</text>
</comment>
<sequence>MTPFQEFLNTQPTIRVLEGFDKRAAIAAGVIPNLASKWEAIHTIYFGPTRWTKHQRLARKAAEEFPLSQLVYIEDRLKKIPNEAERWRVRRKLLEKFSTHHELKAKADRLILKPARTKPKLQVRFGRSVYGRRTIQITADEHDAADIEHYLREGLDPTKPPGPQMLRRFLDLVRGCGGGLPFAVRRPIVVVGLDQHVQILSGDGDDVILGLTDGTTITGAEYLASEPELAEVALFHPTEGALNLYNTQRYANDKQRDLARLTLTVCPWPGCRHGSDSCEIHHMQSWAEGGETNMRNLVPVCRYHNQVNHDIGSHANRRGSVKRVKGTPMWVSPNGIPAANRYHPYGAMEVLFGSGSSGARST</sequence>
<protein>
    <submittedName>
        <fullName evidence="2">HNH endonuclease</fullName>
    </submittedName>
</protein>
<dbReference type="CDD" id="cd00085">
    <property type="entry name" value="HNHc"/>
    <property type="match status" value="1"/>
</dbReference>
<dbReference type="InterPro" id="IPR002711">
    <property type="entry name" value="HNH"/>
</dbReference>
<keyword evidence="2" id="KW-0378">Hydrolase</keyword>
<gene>
    <name evidence="2" type="ORF">H0193_01015</name>
</gene>
<keyword evidence="2" id="KW-0255">Endonuclease</keyword>
<keyword evidence="2" id="KW-0540">Nuclease</keyword>
<dbReference type="GO" id="GO:0003676">
    <property type="term" value="F:nucleic acid binding"/>
    <property type="evidence" value="ECO:0007669"/>
    <property type="project" value="InterPro"/>
</dbReference>
<evidence type="ECO:0000313" key="2">
    <source>
        <dbReference type="EMBL" id="MBA5243411.1"/>
    </source>
</evidence>
<dbReference type="RefSeq" id="WP_181888167.1">
    <property type="nucleotide sequence ID" value="NZ_JACDTZ010000001.1"/>
</dbReference>
<dbReference type="GO" id="GO:0008270">
    <property type="term" value="F:zinc ion binding"/>
    <property type="evidence" value="ECO:0007669"/>
    <property type="project" value="InterPro"/>
</dbReference>
<proteinExistence type="predicted"/>
<dbReference type="InterPro" id="IPR003615">
    <property type="entry name" value="HNH_nuc"/>
</dbReference>
<dbReference type="SMART" id="SM00507">
    <property type="entry name" value="HNHc"/>
    <property type="match status" value="1"/>
</dbReference>
<reference evidence="2 3" key="1">
    <citation type="submission" date="2020-07" db="EMBL/GenBank/DDBJ databases">
        <title>Draft genome and description of Corynebacterium haemomassiliense strain Marseile-Q3615 sp. nov.</title>
        <authorList>
            <person name="Boxberger M."/>
            <person name="La Scola B."/>
        </authorList>
    </citation>
    <scope>NUCLEOTIDE SEQUENCE [LARGE SCALE GENOMIC DNA]</scope>
    <source>
        <strain evidence="2 3">Marseille-Q3615</strain>
    </source>
</reference>
<dbReference type="Proteomes" id="UP000523682">
    <property type="component" value="Unassembled WGS sequence"/>
</dbReference>
<dbReference type="Pfam" id="PF01844">
    <property type="entry name" value="HNH"/>
    <property type="match status" value="1"/>
</dbReference>
<feature type="domain" description="HNH nuclease" evidence="1">
    <location>
        <begin position="254"/>
        <end position="306"/>
    </location>
</feature>
<dbReference type="EMBL" id="JACDTZ010000001">
    <property type="protein sequence ID" value="MBA5243411.1"/>
    <property type="molecule type" value="Genomic_DNA"/>
</dbReference>
<organism evidence="2 3">
    <name type="scientific">Corynebacterium haemomassiliense</name>
    <dbReference type="NCBI Taxonomy" id="2754726"/>
    <lineage>
        <taxon>Bacteria</taxon>
        <taxon>Bacillati</taxon>
        <taxon>Actinomycetota</taxon>
        <taxon>Actinomycetes</taxon>
        <taxon>Mycobacteriales</taxon>
        <taxon>Corynebacteriaceae</taxon>
        <taxon>Corynebacterium</taxon>
    </lineage>
</organism>
<dbReference type="AlphaFoldDB" id="A0A7W2I2V6"/>
<evidence type="ECO:0000259" key="1">
    <source>
        <dbReference type="SMART" id="SM00507"/>
    </source>
</evidence>
<dbReference type="GO" id="GO:0004519">
    <property type="term" value="F:endonuclease activity"/>
    <property type="evidence" value="ECO:0007669"/>
    <property type="project" value="UniProtKB-KW"/>
</dbReference>
<keyword evidence="3" id="KW-1185">Reference proteome</keyword>
<name>A0A7W2I2V6_9CORY</name>
<evidence type="ECO:0000313" key="3">
    <source>
        <dbReference type="Proteomes" id="UP000523682"/>
    </source>
</evidence>